<dbReference type="Proteomes" id="UP001283361">
    <property type="component" value="Unassembled WGS sequence"/>
</dbReference>
<evidence type="ECO:0000313" key="1">
    <source>
        <dbReference type="EMBL" id="KAK3758375.1"/>
    </source>
</evidence>
<protein>
    <submittedName>
        <fullName evidence="1">Uncharacterized protein</fullName>
    </submittedName>
</protein>
<name>A0AAE0YWH8_9GAST</name>
<sequence>MKYRAPEKVGMVSDYITLPQARSSLALKLGETIRPLIPWLSASRKCACENGQHTQGQGFKGPTQLPNFLHLETCEVLHPIHCPNYGRQRTQQLDSFSISHLNREIERDSFLVSLPSGEKDISRIWFHLSLASLSGANQLRNFPGKENVADGREVADGHRVPRDLGCSTRQDQNY</sequence>
<dbReference type="EMBL" id="JAWDGP010005274">
    <property type="protein sequence ID" value="KAK3758375.1"/>
    <property type="molecule type" value="Genomic_DNA"/>
</dbReference>
<comment type="caution">
    <text evidence="1">The sequence shown here is derived from an EMBL/GenBank/DDBJ whole genome shotgun (WGS) entry which is preliminary data.</text>
</comment>
<evidence type="ECO:0000313" key="2">
    <source>
        <dbReference type="Proteomes" id="UP001283361"/>
    </source>
</evidence>
<dbReference type="AlphaFoldDB" id="A0AAE0YWH8"/>
<keyword evidence="2" id="KW-1185">Reference proteome</keyword>
<gene>
    <name evidence="1" type="ORF">RRG08_004195</name>
</gene>
<organism evidence="1 2">
    <name type="scientific">Elysia crispata</name>
    <name type="common">lettuce slug</name>
    <dbReference type="NCBI Taxonomy" id="231223"/>
    <lineage>
        <taxon>Eukaryota</taxon>
        <taxon>Metazoa</taxon>
        <taxon>Spiralia</taxon>
        <taxon>Lophotrochozoa</taxon>
        <taxon>Mollusca</taxon>
        <taxon>Gastropoda</taxon>
        <taxon>Heterobranchia</taxon>
        <taxon>Euthyneura</taxon>
        <taxon>Panpulmonata</taxon>
        <taxon>Sacoglossa</taxon>
        <taxon>Placobranchoidea</taxon>
        <taxon>Plakobranchidae</taxon>
        <taxon>Elysia</taxon>
    </lineage>
</organism>
<reference evidence="1" key="1">
    <citation type="journal article" date="2023" name="G3 (Bethesda)">
        <title>A reference genome for the long-term kleptoplast-retaining sea slug Elysia crispata morphotype clarki.</title>
        <authorList>
            <person name="Eastman K.E."/>
            <person name="Pendleton A.L."/>
            <person name="Shaikh M.A."/>
            <person name="Suttiyut T."/>
            <person name="Ogas R."/>
            <person name="Tomko P."/>
            <person name="Gavelis G."/>
            <person name="Widhalm J.R."/>
            <person name="Wisecaver J.H."/>
        </authorList>
    </citation>
    <scope>NUCLEOTIDE SEQUENCE</scope>
    <source>
        <strain evidence="1">ECLA1</strain>
    </source>
</reference>
<accession>A0AAE0YWH8</accession>
<proteinExistence type="predicted"/>